<feature type="region of interest" description="Disordered" evidence="1">
    <location>
        <begin position="463"/>
        <end position="515"/>
    </location>
</feature>
<proteinExistence type="predicted"/>
<feature type="compositionally biased region" description="Polar residues" evidence="1">
    <location>
        <begin position="210"/>
        <end position="230"/>
    </location>
</feature>
<dbReference type="Gene3D" id="3.80.10.10">
    <property type="entry name" value="Ribonuclease Inhibitor"/>
    <property type="match status" value="1"/>
</dbReference>
<dbReference type="Pfam" id="PF00621">
    <property type="entry name" value="RhoGEF"/>
    <property type="match status" value="1"/>
</dbReference>
<accession>A0A066VRN4</accession>
<dbReference type="SUPFAM" id="SSF48065">
    <property type="entry name" value="DBL homology domain (DH-domain)"/>
    <property type="match status" value="1"/>
</dbReference>
<sequence length="950" mass="103882">MLPNSGPDWLRFLHVCLCQVLEERRSIYLVTHLQIPATRDDKLPAFLDSCLLTLQAQLLVLDISDCGLTSLPTSICTCTFLEELNISCNPIQGGLLPSWLDELASLKVLVADDLSLAILPFALSSLTKLETLSVRNNILQQLPSWLHLLRNVKRLCIEGNPFFAPWLTILGPLLTISKDAVVSPLRSAPLKTPAISASTSVSSLISLQEAQQQQVSPSGTLPRANTSRSSLGRLRQMRSISDMARGKDCATQPPADSPDTSKGESHPTADKPLPPIQNMNPTSTSSIPLPPMPPDDVPFEDGTVRSSGLRLRIGGDGSTGTSSKWAFSLRRKSRKEHSNRLNIMPDMSSGKDDASRSGASSTPSVTSAMSSSSGSARVAEFGVTEAPMSPFAAHAPPTFAQVSSPAEMRRRNRLSYLPISSVMTQSTEPNGVWDEVEMGMHLKRVKALMQYLRDLDDLCNDQVQQDEEAESEAPTRPYLKRMQSSGNISMSAISTRSSDHAFGGRPTPASSRRPSEITLNSMAQSMSTNGFTTPEETCPPPLPPMPNMPKCKDDAGRRKKIVAEIISSEETYVQGLQDLVDIYVKPAQAYPTTAPIPLAEQRIVFGNIEALRHFHQGAFLPALKAAAAPLLSLDDAPAELSAHTAEDVSSVFSRHAAFFRMYSTYINNCEAAQARVAVWLAPVPSGAAAALKNAKLGGSHHVEGDLTPSQRKIMQKFLKRCRSNPRHTQISIESYLLLPVQRIPRYRLLLEDLLRSTPPSLLRNQATVQDALTQISDIAMSVNESKRQAEQDKRLWEWQDRITGHWPSPLVQPHRRLIKDGALLIRRVVKRSSAYVQADQPSFAGAEAQSTSVLAIDALQQQAMNKPVVLLLCNDIAVVLSTPLGARTDKPTTFELYAVLRIKQQKECEIVGGTNVRVVDSKTIIYFAAQTPAEAAAWRDAIQSCTTSTH</sequence>
<dbReference type="SUPFAM" id="SSF50729">
    <property type="entry name" value="PH domain-like"/>
    <property type="match status" value="1"/>
</dbReference>
<feature type="compositionally biased region" description="Polar residues" evidence="1">
    <location>
        <begin position="482"/>
        <end position="496"/>
    </location>
</feature>
<organism evidence="3 4">
    <name type="scientific">Tilletiaria anomala (strain ATCC 24038 / CBS 436.72 / UBC 951)</name>
    <dbReference type="NCBI Taxonomy" id="1037660"/>
    <lineage>
        <taxon>Eukaryota</taxon>
        <taxon>Fungi</taxon>
        <taxon>Dikarya</taxon>
        <taxon>Basidiomycota</taxon>
        <taxon>Ustilaginomycotina</taxon>
        <taxon>Exobasidiomycetes</taxon>
        <taxon>Georgefischeriales</taxon>
        <taxon>Tilletiariaceae</taxon>
        <taxon>Tilletiaria</taxon>
    </lineage>
</organism>
<dbReference type="PROSITE" id="PS50010">
    <property type="entry name" value="DH_2"/>
    <property type="match status" value="1"/>
</dbReference>
<dbReference type="InterPro" id="IPR051092">
    <property type="entry name" value="FYVE_RhoGEF_PH"/>
</dbReference>
<dbReference type="PANTHER" id="PTHR12673">
    <property type="entry name" value="FACIOGENITAL DYSPLASIA PROTEIN"/>
    <property type="match status" value="1"/>
</dbReference>
<dbReference type="Proteomes" id="UP000027361">
    <property type="component" value="Unassembled WGS sequence"/>
</dbReference>
<evidence type="ECO:0000259" key="2">
    <source>
        <dbReference type="PROSITE" id="PS50010"/>
    </source>
</evidence>
<dbReference type="InterPro" id="IPR035899">
    <property type="entry name" value="DBL_dom_sf"/>
</dbReference>
<dbReference type="OrthoDB" id="660555at2759"/>
<protein>
    <recommendedName>
        <fullName evidence="2">DH domain-containing protein</fullName>
    </recommendedName>
</protein>
<feature type="compositionally biased region" description="Basic and acidic residues" evidence="1">
    <location>
        <begin position="259"/>
        <end position="269"/>
    </location>
</feature>
<dbReference type="RefSeq" id="XP_013242727.1">
    <property type="nucleotide sequence ID" value="XM_013387273.1"/>
</dbReference>
<feature type="region of interest" description="Disordered" evidence="1">
    <location>
        <begin position="210"/>
        <end position="373"/>
    </location>
</feature>
<evidence type="ECO:0000313" key="3">
    <source>
        <dbReference type="EMBL" id="KDN44357.1"/>
    </source>
</evidence>
<dbReference type="Gene3D" id="1.20.900.10">
    <property type="entry name" value="Dbl homology (DH) domain"/>
    <property type="match status" value="1"/>
</dbReference>
<dbReference type="PANTHER" id="PTHR12673:SF270">
    <property type="entry name" value="FYVE-TYPE DOMAIN-CONTAINING PROTEIN"/>
    <property type="match status" value="1"/>
</dbReference>
<feature type="domain" description="DH" evidence="2">
    <location>
        <begin position="557"/>
        <end position="785"/>
    </location>
</feature>
<dbReference type="InterPro" id="IPR001611">
    <property type="entry name" value="Leu-rich_rpt"/>
</dbReference>
<comment type="caution">
    <text evidence="3">The sequence shown here is derived from an EMBL/GenBank/DDBJ whole genome shotgun (WGS) entry which is preliminary data.</text>
</comment>
<dbReference type="GO" id="GO:0005737">
    <property type="term" value="C:cytoplasm"/>
    <property type="evidence" value="ECO:0007669"/>
    <property type="project" value="TreeGrafter"/>
</dbReference>
<dbReference type="SMART" id="SM00325">
    <property type="entry name" value="RhoGEF"/>
    <property type="match status" value="1"/>
</dbReference>
<name>A0A066VRN4_TILAU</name>
<feature type="compositionally biased region" description="Low complexity" evidence="1">
    <location>
        <begin position="359"/>
        <end position="373"/>
    </location>
</feature>
<dbReference type="Pfam" id="PF00560">
    <property type="entry name" value="LRR_1"/>
    <property type="match status" value="1"/>
</dbReference>
<dbReference type="OMA" id="WKALMEP"/>
<dbReference type="STRING" id="1037660.A0A066VRN4"/>
<dbReference type="HOGENOM" id="CLU_309974_0_0_1"/>
<dbReference type="InterPro" id="IPR032675">
    <property type="entry name" value="LRR_dom_sf"/>
</dbReference>
<reference evidence="3 4" key="1">
    <citation type="submission" date="2014-05" db="EMBL/GenBank/DDBJ databases">
        <title>Draft genome sequence of a rare smut relative, Tilletiaria anomala UBC 951.</title>
        <authorList>
            <consortium name="DOE Joint Genome Institute"/>
            <person name="Toome M."/>
            <person name="Kuo A."/>
            <person name="Henrissat B."/>
            <person name="Lipzen A."/>
            <person name="Tritt A."/>
            <person name="Yoshinaga Y."/>
            <person name="Zane M."/>
            <person name="Barry K."/>
            <person name="Grigoriev I.V."/>
            <person name="Spatafora J.W."/>
            <person name="Aimea M.C."/>
        </authorList>
    </citation>
    <scope>NUCLEOTIDE SEQUENCE [LARGE SCALE GENOMIC DNA]</scope>
    <source>
        <strain evidence="3 4">UBC 951</strain>
    </source>
</reference>
<dbReference type="EMBL" id="JMSN01000052">
    <property type="protein sequence ID" value="KDN44357.1"/>
    <property type="molecule type" value="Genomic_DNA"/>
</dbReference>
<evidence type="ECO:0000256" key="1">
    <source>
        <dbReference type="SAM" id="MobiDB-lite"/>
    </source>
</evidence>
<evidence type="ECO:0000313" key="4">
    <source>
        <dbReference type="Proteomes" id="UP000027361"/>
    </source>
</evidence>
<dbReference type="InParanoid" id="A0A066VRN4"/>
<keyword evidence="4" id="KW-1185">Reference proteome</keyword>
<dbReference type="GeneID" id="25261526"/>
<dbReference type="GO" id="GO:0005085">
    <property type="term" value="F:guanyl-nucleotide exchange factor activity"/>
    <property type="evidence" value="ECO:0007669"/>
    <property type="project" value="InterPro"/>
</dbReference>
<dbReference type="InterPro" id="IPR000219">
    <property type="entry name" value="DH_dom"/>
</dbReference>
<dbReference type="CDD" id="cd00160">
    <property type="entry name" value="RhoGEF"/>
    <property type="match status" value="1"/>
</dbReference>
<dbReference type="InterPro" id="IPR011993">
    <property type="entry name" value="PH-like_dom_sf"/>
</dbReference>
<dbReference type="AlphaFoldDB" id="A0A066VRN4"/>
<gene>
    <name evidence="3" type="ORF">K437DRAFT_138392</name>
</gene>
<dbReference type="Gene3D" id="2.30.29.30">
    <property type="entry name" value="Pleckstrin-homology domain (PH domain)/Phosphotyrosine-binding domain (PTB)"/>
    <property type="match status" value="1"/>
</dbReference>
<dbReference type="SUPFAM" id="SSF52058">
    <property type="entry name" value="L domain-like"/>
    <property type="match status" value="1"/>
</dbReference>